<evidence type="ECO:0000259" key="6">
    <source>
        <dbReference type="Pfam" id="PF02776"/>
    </source>
</evidence>
<evidence type="ECO:0000313" key="8">
    <source>
        <dbReference type="Proteomes" id="UP001383192"/>
    </source>
</evidence>
<dbReference type="GO" id="GO:0050660">
    <property type="term" value="F:flavin adenine dinucleotide binding"/>
    <property type="evidence" value="ECO:0007669"/>
    <property type="project" value="TreeGrafter"/>
</dbReference>
<dbReference type="Gene3D" id="3.40.50.1220">
    <property type="entry name" value="TPP-binding domain"/>
    <property type="match status" value="1"/>
</dbReference>
<proteinExistence type="inferred from homology"/>
<dbReference type="InterPro" id="IPR011766">
    <property type="entry name" value="TPP_enzyme_TPP-bd"/>
</dbReference>
<sequence length="623" mass="66760">MVYTTSSAFLKLLSNAGITHAFVNWGSDHPALLEDLQRQRFDSSSSNTNPEIITCPNEMVALSAAQGYAQVTGKPALVIVHVDVGTQALAGAIHNVDRGRTPVIIYAGASAYSGRGEVKGGRNEWIMWIQDIPDQPAVVRQYMRHTAQIHSGKNVDQVVGRALQIATSEPKGPVYLWARREAMEEELSSDLFTQLTASRTPHALPINPSALSPNCTRTLLTALLDAENPIIITSHLGRNPRAVPVLAKISTELAIPVYCSCPSVVNVPFSHPYFMGVSFLAPGSATDAFVARLEKADVVLVVESDVPWVPLKYGPKEGAKVFVMDSGDPLKTTSGMGMWEMSLHNGVEGIWRVDPEVGLGQVLDALQREAQVEEVKRRIDARKGVLQGERASLVARLESEVSSPPSSSGCTTVPQIIDALNRTTTQARLNTLFLNETISNYGVVWEHLKAEQAGSVLSSGGSSLGWALAASVGAFLANKVEEKKHDLVVAVVGDGSYMFGVPSSAYWVARRYGTPFLTVILNNGGWKSPKLSMLGVHPDGFGSKALSGDQLSVGFGFPSSSSDVKGERESPDYPGIAVAATNGWAWGAHVGGGAELEKTLKEAVRVVLEEKRCAVVDCALEVI</sequence>
<dbReference type="GO" id="GO:0009097">
    <property type="term" value="P:isoleucine biosynthetic process"/>
    <property type="evidence" value="ECO:0007669"/>
    <property type="project" value="TreeGrafter"/>
</dbReference>
<dbReference type="InterPro" id="IPR045229">
    <property type="entry name" value="TPP_enz"/>
</dbReference>
<dbReference type="PANTHER" id="PTHR18968:SF164">
    <property type="entry name" value="PYRUVATE DECARBOXYLASE"/>
    <property type="match status" value="1"/>
</dbReference>
<organism evidence="7 8">
    <name type="scientific">Paramarasmius palmivorus</name>
    <dbReference type="NCBI Taxonomy" id="297713"/>
    <lineage>
        <taxon>Eukaryota</taxon>
        <taxon>Fungi</taxon>
        <taxon>Dikarya</taxon>
        <taxon>Basidiomycota</taxon>
        <taxon>Agaricomycotina</taxon>
        <taxon>Agaricomycetes</taxon>
        <taxon>Agaricomycetidae</taxon>
        <taxon>Agaricales</taxon>
        <taxon>Marasmiineae</taxon>
        <taxon>Marasmiaceae</taxon>
        <taxon>Paramarasmius</taxon>
    </lineage>
</organism>
<keyword evidence="3" id="KW-0786">Thiamine pyrophosphate</keyword>
<evidence type="ECO:0000259" key="5">
    <source>
        <dbReference type="Pfam" id="PF02775"/>
    </source>
</evidence>
<dbReference type="InterPro" id="IPR029061">
    <property type="entry name" value="THDP-binding"/>
</dbReference>
<comment type="similarity">
    <text evidence="2">Belongs to the TPP enzyme family.</text>
</comment>
<evidence type="ECO:0000256" key="1">
    <source>
        <dbReference type="ARBA" id="ARBA00004173"/>
    </source>
</evidence>
<dbReference type="SUPFAM" id="SSF52467">
    <property type="entry name" value="DHS-like NAD/FAD-binding domain"/>
    <property type="match status" value="1"/>
</dbReference>
<dbReference type="Gene3D" id="3.40.50.970">
    <property type="match status" value="2"/>
</dbReference>
<dbReference type="GO" id="GO:0009099">
    <property type="term" value="P:L-valine biosynthetic process"/>
    <property type="evidence" value="ECO:0007669"/>
    <property type="project" value="TreeGrafter"/>
</dbReference>
<dbReference type="EMBL" id="JAYKXP010000036">
    <property type="protein sequence ID" value="KAK7040787.1"/>
    <property type="molecule type" value="Genomic_DNA"/>
</dbReference>
<gene>
    <name evidence="7" type="ORF">VNI00_009693</name>
</gene>
<name>A0AAW0CQI0_9AGAR</name>
<dbReference type="GO" id="GO:0005948">
    <property type="term" value="C:acetolactate synthase complex"/>
    <property type="evidence" value="ECO:0007669"/>
    <property type="project" value="TreeGrafter"/>
</dbReference>
<evidence type="ECO:0000256" key="3">
    <source>
        <dbReference type="ARBA" id="ARBA00023052"/>
    </source>
</evidence>
<feature type="domain" description="Thiamine pyrophosphate enzyme TPP-binding" evidence="5">
    <location>
        <begin position="443"/>
        <end position="618"/>
    </location>
</feature>
<dbReference type="InterPro" id="IPR029035">
    <property type="entry name" value="DHS-like_NAD/FAD-binding_dom"/>
</dbReference>
<dbReference type="PANTHER" id="PTHR18968">
    <property type="entry name" value="THIAMINE PYROPHOSPHATE ENZYMES"/>
    <property type="match status" value="1"/>
</dbReference>
<dbReference type="GO" id="GO:0003984">
    <property type="term" value="F:acetolactate synthase activity"/>
    <property type="evidence" value="ECO:0007669"/>
    <property type="project" value="TreeGrafter"/>
</dbReference>
<dbReference type="GO" id="GO:0030976">
    <property type="term" value="F:thiamine pyrophosphate binding"/>
    <property type="evidence" value="ECO:0007669"/>
    <property type="project" value="InterPro"/>
</dbReference>
<dbReference type="AlphaFoldDB" id="A0AAW0CQI0"/>
<comment type="caution">
    <text evidence="7">The sequence shown here is derived from an EMBL/GenBank/DDBJ whole genome shotgun (WGS) entry which is preliminary data.</text>
</comment>
<keyword evidence="4" id="KW-0496">Mitochondrion</keyword>
<accession>A0AAW0CQI0</accession>
<dbReference type="SUPFAM" id="SSF52518">
    <property type="entry name" value="Thiamin diphosphate-binding fold (THDP-binding)"/>
    <property type="match status" value="2"/>
</dbReference>
<dbReference type="Proteomes" id="UP001383192">
    <property type="component" value="Unassembled WGS sequence"/>
</dbReference>
<evidence type="ECO:0000256" key="2">
    <source>
        <dbReference type="ARBA" id="ARBA00007812"/>
    </source>
</evidence>
<protein>
    <submittedName>
        <fullName evidence="7">Uncharacterized protein</fullName>
    </submittedName>
</protein>
<dbReference type="InterPro" id="IPR012001">
    <property type="entry name" value="Thiamin_PyroP_enz_TPP-bd_dom"/>
</dbReference>
<feature type="domain" description="Thiamine pyrophosphate enzyme N-terminal TPP-binding" evidence="6">
    <location>
        <begin position="4"/>
        <end position="119"/>
    </location>
</feature>
<comment type="subcellular location">
    <subcellularLocation>
        <location evidence="1">Mitochondrion</location>
    </subcellularLocation>
</comment>
<dbReference type="Pfam" id="PF02775">
    <property type="entry name" value="TPP_enzyme_C"/>
    <property type="match status" value="1"/>
</dbReference>
<evidence type="ECO:0000313" key="7">
    <source>
        <dbReference type="EMBL" id="KAK7040787.1"/>
    </source>
</evidence>
<dbReference type="CDD" id="cd07035">
    <property type="entry name" value="TPP_PYR_POX_like"/>
    <property type="match status" value="1"/>
</dbReference>
<reference evidence="7 8" key="1">
    <citation type="submission" date="2024-01" db="EMBL/GenBank/DDBJ databases">
        <title>A draft genome for a cacao thread blight-causing isolate of Paramarasmius palmivorus.</title>
        <authorList>
            <person name="Baruah I.K."/>
            <person name="Bukari Y."/>
            <person name="Amoako-Attah I."/>
            <person name="Meinhardt L.W."/>
            <person name="Bailey B.A."/>
            <person name="Cohen S.P."/>
        </authorList>
    </citation>
    <scope>NUCLEOTIDE SEQUENCE [LARGE SCALE GENOMIC DNA]</scope>
    <source>
        <strain evidence="7 8">GH-12</strain>
    </source>
</reference>
<evidence type="ECO:0000256" key="4">
    <source>
        <dbReference type="ARBA" id="ARBA00023128"/>
    </source>
</evidence>
<dbReference type="GO" id="GO:0005739">
    <property type="term" value="C:mitochondrion"/>
    <property type="evidence" value="ECO:0007669"/>
    <property type="project" value="UniProtKB-SubCell"/>
</dbReference>
<keyword evidence="8" id="KW-1185">Reference proteome</keyword>
<dbReference type="NCBIfam" id="NF006203">
    <property type="entry name" value="PRK08327.1"/>
    <property type="match status" value="1"/>
</dbReference>
<dbReference type="Pfam" id="PF02776">
    <property type="entry name" value="TPP_enzyme_N"/>
    <property type="match status" value="1"/>
</dbReference>